<evidence type="ECO:0000313" key="1">
    <source>
        <dbReference type="EMBL" id="KAA3465700.1"/>
    </source>
</evidence>
<accession>A0A5B6V933</accession>
<evidence type="ECO:0000313" key="2">
    <source>
        <dbReference type="Proteomes" id="UP000325315"/>
    </source>
</evidence>
<organism evidence="1 2">
    <name type="scientific">Gossypium australe</name>
    <dbReference type="NCBI Taxonomy" id="47621"/>
    <lineage>
        <taxon>Eukaryota</taxon>
        <taxon>Viridiplantae</taxon>
        <taxon>Streptophyta</taxon>
        <taxon>Embryophyta</taxon>
        <taxon>Tracheophyta</taxon>
        <taxon>Spermatophyta</taxon>
        <taxon>Magnoliopsida</taxon>
        <taxon>eudicotyledons</taxon>
        <taxon>Gunneridae</taxon>
        <taxon>Pentapetalae</taxon>
        <taxon>rosids</taxon>
        <taxon>malvids</taxon>
        <taxon>Malvales</taxon>
        <taxon>Malvaceae</taxon>
        <taxon>Malvoideae</taxon>
        <taxon>Gossypium</taxon>
    </lineage>
</organism>
<protein>
    <submittedName>
        <fullName evidence="1">Uncharacterized protein</fullName>
    </submittedName>
</protein>
<proteinExistence type="predicted"/>
<dbReference type="EMBL" id="SMMG02000007">
    <property type="protein sequence ID" value="KAA3465700.1"/>
    <property type="molecule type" value="Genomic_DNA"/>
</dbReference>
<comment type="caution">
    <text evidence="1">The sequence shown here is derived from an EMBL/GenBank/DDBJ whole genome shotgun (WGS) entry which is preliminary data.</text>
</comment>
<sequence length="66" mass="7609">MTKKVDRANEGLLLCDRAKQVINEELEKKGFAKWDNECKVTLHLTMKECSVFVEGFACPVMKSFNR</sequence>
<gene>
    <name evidence="1" type="ORF">EPI10_000843</name>
</gene>
<keyword evidence="2" id="KW-1185">Reference proteome</keyword>
<dbReference type="AlphaFoldDB" id="A0A5B6V933"/>
<name>A0A5B6V933_9ROSI</name>
<dbReference type="Proteomes" id="UP000325315">
    <property type="component" value="Unassembled WGS sequence"/>
</dbReference>
<reference evidence="2" key="1">
    <citation type="journal article" date="2019" name="Plant Biotechnol. J.">
        <title>Genome sequencing of the Australian wild diploid species Gossypium australe highlights disease resistance and delayed gland morphogenesis.</title>
        <authorList>
            <person name="Cai Y."/>
            <person name="Cai X."/>
            <person name="Wang Q."/>
            <person name="Wang P."/>
            <person name="Zhang Y."/>
            <person name="Cai C."/>
            <person name="Xu Y."/>
            <person name="Wang K."/>
            <person name="Zhou Z."/>
            <person name="Wang C."/>
            <person name="Geng S."/>
            <person name="Li B."/>
            <person name="Dong Q."/>
            <person name="Hou Y."/>
            <person name="Wang H."/>
            <person name="Ai P."/>
            <person name="Liu Z."/>
            <person name="Yi F."/>
            <person name="Sun M."/>
            <person name="An G."/>
            <person name="Cheng J."/>
            <person name="Zhang Y."/>
            <person name="Shi Q."/>
            <person name="Xie Y."/>
            <person name="Shi X."/>
            <person name="Chang Y."/>
            <person name="Huang F."/>
            <person name="Chen Y."/>
            <person name="Hong S."/>
            <person name="Mi L."/>
            <person name="Sun Q."/>
            <person name="Zhang L."/>
            <person name="Zhou B."/>
            <person name="Peng R."/>
            <person name="Zhang X."/>
            <person name="Liu F."/>
        </authorList>
    </citation>
    <scope>NUCLEOTIDE SEQUENCE [LARGE SCALE GENOMIC DNA]</scope>
    <source>
        <strain evidence="2">cv. PA1801</strain>
    </source>
</reference>